<dbReference type="AlphaFoldDB" id="A0A7J0BEY6"/>
<organism evidence="1 2">
    <name type="scientific">Desulfovibrio subterraneus</name>
    <dbReference type="NCBI Taxonomy" id="2718620"/>
    <lineage>
        <taxon>Bacteria</taxon>
        <taxon>Pseudomonadati</taxon>
        <taxon>Thermodesulfobacteriota</taxon>
        <taxon>Desulfovibrionia</taxon>
        <taxon>Desulfovibrionales</taxon>
        <taxon>Desulfovibrionaceae</taxon>
        <taxon>Desulfovibrio</taxon>
    </lineage>
</organism>
<keyword evidence="2" id="KW-1185">Reference proteome</keyword>
<gene>
    <name evidence="1" type="ORF">DSM101010T_01060</name>
</gene>
<sequence length="512" mass="58377">MTQDPANGGTPQQRLAAYWSVLKEHKEKKTIRELMEREVLLCFIATNKDRINEYPLLPPQQHAIIDFLTTRAQGDPLHAHTSALITFFINQLNKYGGLLTAGDTAGAEGEVADLVNQESLLLKAIQAVVYTTALTVDNFSEVLIRHYGEESLPAIDAIMEKVELGERFWKENFDHFITKLADGAYREMTANQLYMVRREKSQIVLRFCFDDMLSRLKRTNKSIEKTRAQSVYETSLRTFEARKARKRLADHLTKLSHKPDYPFAPADIPYIASILCMDSAGLAFESAYTMLHANSLAEPLKGADGEELTQQGARFIFEQMLTMACATSVSLGILRQDFQKSLSMFESKEAAQIMHLLGVFDLESIERAFFAMLELQFISIIRQRSGEDSGKMQIRSTRLRRVREEEVDTLMDLGLNRIRKNKLWVKDPDNEEYLLFAQQSPADFKAIMEIMHLEPQLARAVLTLWQHAHNKVFISVHLNLDLISRTTTNLNQRLAEIFLRFGTLGPGKKKGI</sequence>
<name>A0A7J0BEY6_9BACT</name>
<protein>
    <submittedName>
        <fullName evidence="1">Uncharacterized protein</fullName>
    </submittedName>
</protein>
<evidence type="ECO:0000313" key="1">
    <source>
        <dbReference type="EMBL" id="GFM31741.1"/>
    </source>
</evidence>
<accession>A0A7J0BEY6</accession>
<comment type="caution">
    <text evidence="1">The sequence shown here is derived from an EMBL/GenBank/DDBJ whole genome shotgun (WGS) entry which is preliminary data.</text>
</comment>
<dbReference type="Proteomes" id="UP000503840">
    <property type="component" value="Unassembled WGS sequence"/>
</dbReference>
<dbReference type="EMBL" id="BLVO01000004">
    <property type="protein sequence ID" value="GFM31741.1"/>
    <property type="molecule type" value="Genomic_DNA"/>
</dbReference>
<evidence type="ECO:0000313" key="2">
    <source>
        <dbReference type="Proteomes" id="UP000503840"/>
    </source>
</evidence>
<dbReference type="RefSeq" id="WP_174403452.1">
    <property type="nucleotide sequence ID" value="NZ_BLVO01000004.1"/>
</dbReference>
<reference evidence="1 2" key="1">
    <citation type="submission" date="2020-05" db="EMBL/GenBank/DDBJ databases">
        <title>Draft genome sequence of Desulfovibrio sp. strain HN2T.</title>
        <authorList>
            <person name="Ueno A."/>
            <person name="Tamazawa S."/>
            <person name="Tamamura S."/>
            <person name="Murakami T."/>
            <person name="Kiyama T."/>
            <person name="Inomata H."/>
            <person name="Amano Y."/>
            <person name="Miyakawa K."/>
            <person name="Tamaki H."/>
            <person name="Naganuma T."/>
            <person name="Kaneko K."/>
        </authorList>
    </citation>
    <scope>NUCLEOTIDE SEQUENCE [LARGE SCALE GENOMIC DNA]</scope>
    <source>
        <strain evidence="1 2">HN2</strain>
    </source>
</reference>
<proteinExistence type="predicted"/>